<dbReference type="RefSeq" id="WP_058263320.1">
    <property type="nucleotide sequence ID" value="NZ_CP051181.1"/>
</dbReference>
<dbReference type="SUPFAM" id="SSF53335">
    <property type="entry name" value="S-adenosyl-L-methionine-dependent methyltransferases"/>
    <property type="match status" value="1"/>
</dbReference>
<dbReference type="OrthoDB" id="9786503at2"/>
<dbReference type="AlphaFoldDB" id="A0A0P1FFC2"/>
<name>A0A0P1FFC2_THAGE</name>
<reference evidence="3 4" key="1">
    <citation type="submission" date="2015-09" db="EMBL/GenBank/DDBJ databases">
        <authorList>
            <consortium name="Swine Surveillance"/>
        </authorList>
    </citation>
    <scope>NUCLEOTIDE SEQUENCE [LARGE SCALE GENOMIC DNA]</scope>
    <source>
        <strain evidence="3 4">CECT 4357</strain>
    </source>
</reference>
<keyword evidence="4" id="KW-1185">Reference proteome</keyword>
<accession>A0A0P1FFC2</accession>
<dbReference type="InterPro" id="IPR029063">
    <property type="entry name" value="SAM-dependent_MTases_sf"/>
</dbReference>
<protein>
    <submittedName>
        <fullName evidence="3">Tellurite resistance protein TehB</fullName>
    </submittedName>
</protein>
<dbReference type="CDD" id="cd02440">
    <property type="entry name" value="AdoMet_MTases"/>
    <property type="match status" value="1"/>
</dbReference>
<organism evidence="3 4">
    <name type="scientific">Thalassovita gelatinovora</name>
    <name type="common">Thalassobius gelatinovorus</name>
    <dbReference type="NCBI Taxonomy" id="53501"/>
    <lineage>
        <taxon>Bacteria</taxon>
        <taxon>Pseudomonadati</taxon>
        <taxon>Pseudomonadota</taxon>
        <taxon>Alphaproteobacteria</taxon>
        <taxon>Rhodobacterales</taxon>
        <taxon>Roseobacteraceae</taxon>
        <taxon>Thalassovita</taxon>
    </lineage>
</organism>
<proteinExistence type="predicted"/>
<feature type="domain" description="Methyltransferase" evidence="2">
    <location>
        <begin position="36"/>
        <end position="127"/>
    </location>
</feature>
<dbReference type="Pfam" id="PF13649">
    <property type="entry name" value="Methyltransf_25"/>
    <property type="match status" value="1"/>
</dbReference>
<evidence type="ECO:0000256" key="1">
    <source>
        <dbReference type="ARBA" id="ARBA00022679"/>
    </source>
</evidence>
<dbReference type="Gene3D" id="3.40.50.150">
    <property type="entry name" value="Vaccinia Virus protein VP39"/>
    <property type="match status" value="1"/>
</dbReference>
<evidence type="ECO:0000313" key="3">
    <source>
        <dbReference type="EMBL" id="CUH66724.1"/>
    </source>
</evidence>
<evidence type="ECO:0000259" key="2">
    <source>
        <dbReference type="Pfam" id="PF13649"/>
    </source>
</evidence>
<dbReference type="InterPro" id="IPR041698">
    <property type="entry name" value="Methyltransf_25"/>
</dbReference>
<gene>
    <name evidence="3" type="ORF">TG4357_02601</name>
</gene>
<dbReference type="PANTHER" id="PTHR43861">
    <property type="entry name" value="TRANS-ACONITATE 2-METHYLTRANSFERASE-RELATED"/>
    <property type="match status" value="1"/>
</dbReference>
<dbReference type="EMBL" id="CYSA01000025">
    <property type="protein sequence ID" value="CUH66724.1"/>
    <property type="molecule type" value="Genomic_DNA"/>
</dbReference>
<dbReference type="STRING" id="53501.SAMN04488043_105138"/>
<keyword evidence="1" id="KW-0808">Transferase</keyword>
<sequence length="198" mass="22069">MWEKRFAATDDYVFGTEPAQFLTEHTDYLVADATALSVADGEGRNSVWMAQQGLRVTALEFAPSAIAKAQNLAEARNVSVDFRRTDVLRYDWPQTYDLVFGIFIQFVGPDERHKLFEGIKQAVKPGGLVLLHGYTPKQLEHGTGGPPFAENMYTDAILRAAFAGWGILECRAYEREVQEGRGHSGQSALIDFVARKPE</sequence>
<dbReference type="PANTHER" id="PTHR43861:SF3">
    <property type="entry name" value="PUTATIVE (AFU_ORTHOLOGUE AFUA_2G14390)-RELATED"/>
    <property type="match status" value="1"/>
</dbReference>
<dbReference type="Proteomes" id="UP000051587">
    <property type="component" value="Unassembled WGS sequence"/>
</dbReference>
<evidence type="ECO:0000313" key="4">
    <source>
        <dbReference type="Proteomes" id="UP000051587"/>
    </source>
</evidence>
<dbReference type="GO" id="GO:0016740">
    <property type="term" value="F:transferase activity"/>
    <property type="evidence" value="ECO:0007669"/>
    <property type="project" value="UniProtKB-KW"/>
</dbReference>